<feature type="compositionally biased region" description="Basic and acidic residues" evidence="1">
    <location>
        <begin position="480"/>
        <end position="501"/>
    </location>
</feature>
<evidence type="ECO:0000313" key="3">
    <source>
        <dbReference type="Proteomes" id="UP000015106"/>
    </source>
</evidence>
<feature type="compositionally biased region" description="Low complexity" evidence="1">
    <location>
        <begin position="414"/>
        <end position="428"/>
    </location>
</feature>
<sequence>MIAGAGMLCPGEHAEHLAPAEALGELLGAVHLRGQELLQEPARARGHHLLPAPPGLRHGQQKGNGEPLVGAPDGRVQQLDRVHDAHLVLLERLPVAACRDDECGQRPRRGVPLAHGLGLQHPDQPRHRAPGLLPRLAAAAHAAQLRQRHGGLCPGARPVAAQRGQDVAHEAGGHGYLGDVAEGGHVAEEPERRREARRVAAAGLQEVFHAAERAFLESLDLEPLPLVVVAGRQVLEAAERELLRPRSAERDELHDQRERALVAERGEQVRERGDVPEHARGGGLRRRGAGGAGHEERGHAAARRDGRRRVPRRGGERLQGDARLLRAGTAGLERAAEVGHDGARLLGQEQAAGVGGREGGEHGHGLVAGGREEVAGVEHRGDRGDGGGGVRRREGPDGLGERVERGGAGDGGAEPEAGEQAVGAAAFAPGGGRGDEQARVGRELGERGGGRGEERDGVEVAEGRAAADGEEGPEGGGEGGEQRRGGREGGVGERGGERGDGGGDGGPVAAEGRGGGGRGGEVGQEAEALRERVAGGRRRLHGVVDWRGGGDGMGGGTGEGTEMPKCWAR</sequence>
<feature type="region of interest" description="Disordered" evidence="1">
    <location>
        <begin position="352"/>
        <end position="569"/>
    </location>
</feature>
<feature type="compositionally biased region" description="Basic and acidic residues" evidence="1">
    <location>
        <begin position="293"/>
        <end position="304"/>
    </location>
</feature>
<feature type="compositionally biased region" description="Basic and acidic residues" evidence="1">
    <location>
        <begin position="358"/>
        <end position="407"/>
    </location>
</feature>
<organism evidence="2 3">
    <name type="scientific">Triticum urartu</name>
    <name type="common">Red wild einkorn</name>
    <name type="synonym">Crithodium urartu</name>
    <dbReference type="NCBI Taxonomy" id="4572"/>
    <lineage>
        <taxon>Eukaryota</taxon>
        <taxon>Viridiplantae</taxon>
        <taxon>Streptophyta</taxon>
        <taxon>Embryophyta</taxon>
        <taxon>Tracheophyta</taxon>
        <taxon>Spermatophyta</taxon>
        <taxon>Magnoliopsida</taxon>
        <taxon>Liliopsida</taxon>
        <taxon>Poales</taxon>
        <taxon>Poaceae</taxon>
        <taxon>BOP clade</taxon>
        <taxon>Pooideae</taxon>
        <taxon>Triticodae</taxon>
        <taxon>Triticeae</taxon>
        <taxon>Triticinae</taxon>
        <taxon>Triticum</taxon>
    </lineage>
</organism>
<accession>A0A8R7TLJ6</accession>
<feature type="compositionally biased region" description="Gly residues" evidence="1">
    <location>
        <begin position="547"/>
        <end position="559"/>
    </location>
</feature>
<reference evidence="2" key="2">
    <citation type="submission" date="2018-03" db="EMBL/GenBank/DDBJ databases">
        <title>The Triticum urartu genome reveals the dynamic nature of wheat genome evolution.</title>
        <authorList>
            <person name="Ling H."/>
            <person name="Ma B."/>
            <person name="Shi X."/>
            <person name="Liu H."/>
            <person name="Dong L."/>
            <person name="Sun H."/>
            <person name="Cao Y."/>
            <person name="Gao Q."/>
            <person name="Zheng S."/>
            <person name="Li Y."/>
            <person name="Yu Y."/>
            <person name="Du H."/>
            <person name="Qi M."/>
            <person name="Li Y."/>
            <person name="Yu H."/>
            <person name="Cui Y."/>
            <person name="Wang N."/>
            <person name="Chen C."/>
            <person name="Wu H."/>
            <person name="Zhao Y."/>
            <person name="Zhang J."/>
            <person name="Li Y."/>
            <person name="Zhou W."/>
            <person name="Zhang B."/>
            <person name="Hu W."/>
            <person name="Eijk M."/>
            <person name="Tang J."/>
            <person name="Witsenboer H."/>
            <person name="Zhao S."/>
            <person name="Li Z."/>
            <person name="Zhang A."/>
            <person name="Wang D."/>
            <person name="Liang C."/>
        </authorList>
    </citation>
    <scope>NUCLEOTIDE SEQUENCE [LARGE SCALE GENOMIC DNA]</scope>
    <source>
        <strain evidence="2">cv. G1812</strain>
    </source>
</reference>
<reference evidence="3" key="1">
    <citation type="journal article" date="2013" name="Nature">
        <title>Draft genome of the wheat A-genome progenitor Triticum urartu.</title>
        <authorList>
            <person name="Ling H.Q."/>
            <person name="Zhao S."/>
            <person name="Liu D."/>
            <person name="Wang J."/>
            <person name="Sun H."/>
            <person name="Zhang C."/>
            <person name="Fan H."/>
            <person name="Li D."/>
            <person name="Dong L."/>
            <person name="Tao Y."/>
            <person name="Gao C."/>
            <person name="Wu H."/>
            <person name="Li Y."/>
            <person name="Cui Y."/>
            <person name="Guo X."/>
            <person name="Zheng S."/>
            <person name="Wang B."/>
            <person name="Yu K."/>
            <person name="Liang Q."/>
            <person name="Yang W."/>
            <person name="Lou X."/>
            <person name="Chen J."/>
            <person name="Feng M."/>
            <person name="Jian J."/>
            <person name="Zhang X."/>
            <person name="Luo G."/>
            <person name="Jiang Y."/>
            <person name="Liu J."/>
            <person name="Wang Z."/>
            <person name="Sha Y."/>
            <person name="Zhang B."/>
            <person name="Wu H."/>
            <person name="Tang D."/>
            <person name="Shen Q."/>
            <person name="Xue P."/>
            <person name="Zou S."/>
            <person name="Wang X."/>
            <person name="Liu X."/>
            <person name="Wang F."/>
            <person name="Yang Y."/>
            <person name="An X."/>
            <person name="Dong Z."/>
            <person name="Zhang K."/>
            <person name="Zhang X."/>
            <person name="Luo M.C."/>
            <person name="Dvorak J."/>
            <person name="Tong Y."/>
            <person name="Wang J."/>
            <person name="Yang H."/>
            <person name="Li Z."/>
            <person name="Wang D."/>
            <person name="Zhang A."/>
            <person name="Wang J."/>
        </authorList>
    </citation>
    <scope>NUCLEOTIDE SEQUENCE</scope>
    <source>
        <strain evidence="3">cv. G1812</strain>
    </source>
</reference>
<feature type="compositionally biased region" description="Basic and acidic residues" evidence="1">
    <location>
        <begin position="313"/>
        <end position="322"/>
    </location>
</feature>
<feature type="compositionally biased region" description="Gly residues" evidence="1">
    <location>
        <begin position="502"/>
        <end position="522"/>
    </location>
</feature>
<evidence type="ECO:0000256" key="1">
    <source>
        <dbReference type="SAM" id="MobiDB-lite"/>
    </source>
</evidence>
<evidence type="ECO:0000313" key="2">
    <source>
        <dbReference type="EnsemblPlants" id="TuG1812G0200004745.01.T01.cds423054"/>
    </source>
</evidence>
<name>A0A8R7TLJ6_TRIUA</name>
<proteinExistence type="predicted"/>
<keyword evidence="3" id="KW-1185">Reference proteome</keyword>
<feature type="compositionally biased region" description="Basic and acidic residues" evidence="1">
    <location>
        <begin position="433"/>
        <end position="467"/>
    </location>
</feature>
<dbReference type="Proteomes" id="UP000015106">
    <property type="component" value="Chromosome 2"/>
</dbReference>
<dbReference type="Gramene" id="TuG1812G0200004745.01.T01">
    <property type="protein sequence ID" value="TuG1812G0200004745.01.T01.cds423054"/>
    <property type="gene ID" value="TuG1812G0200004745.01"/>
</dbReference>
<reference evidence="2" key="3">
    <citation type="submission" date="2022-06" db="UniProtKB">
        <authorList>
            <consortium name="EnsemblPlants"/>
        </authorList>
    </citation>
    <scope>IDENTIFICATION</scope>
</reference>
<protein>
    <submittedName>
        <fullName evidence="2">Uncharacterized protein</fullName>
    </submittedName>
</protein>
<dbReference type="EnsemblPlants" id="TuG1812G0200004745.01.T01">
    <property type="protein sequence ID" value="TuG1812G0200004745.01.T01.cds423054"/>
    <property type="gene ID" value="TuG1812G0200004745.01"/>
</dbReference>
<feature type="compositionally biased region" description="Basic and acidic residues" evidence="1">
    <location>
        <begin position="263"/>
        <end position="280"/>
    </location>
</feature>
<gene>
    <name evidence="2" type="primary">LOC125539484</name>
</gene>
<feature type="region of interest" description="Disordered" evidence="1">
    <location>
        <begin position="263"/>
        <end position="322"/>
    </location>
</feature>
<dbReference type="AlphaFoldDB" id="A0A8R7TLJ6"/>